<feature type="domain" description="HTH cro/C1-type" evidence="1">
    <location>
        <begin position="4"/>
        <end position="63"/>
    </location>
</feature>
<dbReference type="OrthoDB" id="6877645at2"/>
<dbReference type="Pfam" id="PF01381">
    <property type="entry name" value="HTH_3"/>
    <property type="match status" value="1"/>
</dbReference>
<accession>A4XZG3</accession>
<name>A4XZG3_ECTM1</name>
<protein>
    <submittedName>
        <fullName evidence="2">Helix-turn-helix domain protein</fullName>
    </submittedName>
</protein>
<organism evidence="2">
    <name type="scientific">Ectopseudomonas mendocina (strain ymp)</name>
    <name type="common">Pseudomonas mendocina</name>
    <dbReference type="NCBI Taxonomy" id="399739"/>
    <lineage>
        <taxon>Bacteria</taxon>
        <taxon>Pseudomonadati</taxon>
        <taxon>Pseudomonadota</taxon>
        <taxon>Gammaproteobacteria</taxon>
        <taxon>Pseudomonadales</taxon>
        <taxon>Pseudomonadaceae</taxon>
        <taxon>Ectopseudomonas</taxon>
    </lineage>
</organism>
<dbReference type="InterPro" id="IPR001387">
    <property type="entry name" value="Cro/C1-type_HTH"/>
</dbReference>
<dbReference type="AlphaFoldDB" id="A4XZG3"/>
<sequence>MNRIAAAREEAGIKQRDLIKKLGWTQARVSNYESGRRVPGLAESRAIVSALNALGSQCTLDDVFPPELDEALAAA</sequence>
<evidence type="ECO:0000259" key="1">
    <source>
        <dbReference type="PROSITE" id="PS50943"/>
    </source>
</evidence>
<dbReference type="PROSITE" id="PS50943">
    <property type="entry name" value="HTH_CROC1"/>
    <property type="match status" value="1"/>
</dbReference>
<dbReference type="CDD" id="cd00093">
    <property type="entry name" value="HTH_XRE"/>
    <property type="match status" value="1"/>
</dbReference>
<dbReference type="GO" id="GO:0003677">
    <property type="term" value="F:DNA binding"/>
    <property type="evidence" value="ECO:0007669"/>
    <property type="project" value="InterPro"/>
</dbReference>
<dbReference type="HOGENOM" id="CLU_066192_58_2_6"/>
<gene>
    <name evidence="2" type="ordered locus">Pmen_3982</name>
</gene>
<reference evidence="2" key="1">
    <citation type="submission" date="2007-04" db="EMBL/GenBank/DDBJ databases">
        <title>Complete sequence of Pseudomonas mendocina ymp.</title>
        <authorList>
            <consortium name="US DOE Joint Genome Institute"/>
            <person name="Copeland A."/>
            <person name="Lucas S."/>
            <person name="Lapidus A."/>
            <person name="Barry K."/>
            <person name="Glavina del Rio T."/>
            <person name="Dalin E."/>
            <person name="Tice H."/>
            <person name="Pitluck S."/>
            <person name="Kiss H."/>
            <person name="Brettin T."/>
            <person name="Detter J.C."/>
            <person name="Bruce D."/>
            <person name="Han C."/>
            <person name="Schmutz J."/>
            <person name="Larimer F."/>
            <person name="Land M."/>
            <person name="Hauser L."/>
            <person name="Kyrpides N."/>
            <person name="Mikhailova N."/>
            <person name="Hersman L."/>
            <person name="Dubois J."/>
            <person name="Maurice P."/>
            <person name="Richardson P."/>
        </authorList>
    </citation>
    <scope>NUCLEOTIDE SEQUENCE [LARGE SCALE GENOMIC DNA]</scope>
    <source>
        <strain evidence="2">Ymp</strain>
    </source>
</reference>
<dbReference type="STRING" id="399739.Pmen_3982"/>
<dbReference type="eggNOG" id="COG1476">
    <property type="taxonomic scope" value="Bacteria"/>
</dbReference>
<dbReference type="KEGG" id="pmy:Pmen_3982"/>
<dbReference type="Gene3D" id="1.10.260.40">
    <property type="entry name" value="lambda repressor-like DNA-binding domains"/>
    <property type="match status" value="1"/>
</dbReference>
<proteinExistence type="predicted"/>
<dbReference type="SUPFAM" id="SSF47413">
    <property type="entry name" value="lambda repressor-like DNA-binding domains"/>
    <property type="match status" value="1"/>
</dbReference>
<dbReference type="SMART" id="SM00530">
    <property type="entry name" value="HTH_XRE"/>
    <property type="match status" value="1"/>
</dbReference>
<evidence type="ECO:0000313" key="2">
    <source>
        <dbReference type="EMBL" id="ABP86729.1"/>
    </source>
</evidence>
<dbReference type="InterPro" id="IPR010982">
    <property type="entry name" value="Lambda_DNA-bd_dom_sf"/>
</dbReference>
<dbReference type="PATRIC" id="fig|399739.8.peg.4035"/>
<dbReference type="EMBL" id="CP000680">
    <property type="protein sequence ID" value="ABP86729.1"/>
    <property type="molecule type" value="Genomic_DNA"/>
</dbReference>